<organism evidence="2 3">
    <name type="scientific">Armillaria gallica</name>
    <name type="common">Bulbous honey fungus</name>
    <name type="synonym">Armillaria bulbosa</name>
    <dbReference type="NCBI Taxonomy" id="47427"/>
    <lineage>
        <taxon>Eukaryota</taxon>
        <taxon>Fungi</taxon>
        <taxon>Dikarya</taxon>
        <taxon>Basidiomycota</taxon>
        <taxon>Agaricomycotina</taxon>
        <taxon>Agaricomycetes</taxon>
        <taxon>Agaricomycetidae</taxon>
        <taxon>Agaricales</taxon>
        <taxon>Marasmiineae</taxon>
        <taxon>Physalacriaceae</taxon>
        <taxon>Armillaria</taxon>
    </lineage>
</organism>
<dbReference type="InParanoid" id="A0A2H3CJ60"/>
<evidence type="ECO:0000313" key="3">
    <source>
        <dbReference type="Proteomes" id="UP000217790"/>
    </source>
</evidence>
<gene>
    <name evidence="2" type="ORF">ARMGADRAFT_1091283</name>
</gene>
<dbReference type="OrthoDB" id="2683861at2759"/>
<feature type="region of interest" description="Disordered" evidence="1">
    <location>
        <begin position="1"/>
        <end position="26"/>
    </location>
</feature>
<dbReference type="Proteomes" id="UP000217790">
    <property type="component" value="Unassembled WGS sequence"/>
</dbReference>
<protein>
    <submittedName>
        <fullName evidence="2">Uncharacterized protein</fullName>
    </submittedName>
</protein>
<sequence length="107" mass="12173">MARKSTPKSSDVPRKKSGPKPWADPEQWEHLEGGIPGYCVVQAIKGKKAAIDNFVEEFLPLWWDKFPLKGDRTITLDCKRIKEWFQNHGSVKKAAAGICIHDIFPKQ</sequence>
<evidence type="ECO:0000256" key="1">
    <source>
        <dbReference type="SAM" id="MobiDB-lite"/>
    </source>
</evidence>
<name>A0A2H3CJ60_ARMGA</name>
<keyword evidence="3" id="KW-1185">Reference proteome</keyword>
<proteinExistence type="predicted"/>
<dbReference type="AlphaFoldDB" id="A0A2H3CJ60"/>
<reference evidence="3" key="1">
    <citation type="journal article" date="2017" name="Nat. Ecol. Evol.">
        <title>Genome expansion and lineage-specific genetic innovations in the forest pathogenic fungi Armillaria.</title>
        <authorList>
            <person name="Sipos G."/>
            <person name="Prasanna A.N."/>
            <person name="Walter M.C."/>
            <person name="O'Connor E."/>
            <person name="Balint B."/>
            <person name="Krizsan K."/>
            <person name="Kiss B."/>
            <person name="Hess J."/>
            <person name="Varga T."/>
            <person name="Slot J."/>
            <person name="Riley R."/>
            <person name="Boka B."/>
            <person name="Rigling D."/>
            <person name="Barry K."/>
            <person name="Lee J."/>
            <person name="Mihaltcheva S."/>
            <person name="LaButti K."/>
            <person name="Lipzen A."/>
            <person name="Waldron R."/>
            <person name="Moloney N.M."/>
            <person name="Sperisen C."/>
            <person name="Kredics L."/>
            <person name="Vagvoelgyi C."/>
            <person name="Patrignani A."/>
            <person name="Fitzpatrick D."/>
            <person name="Nagy I."/>
            <person name="Doyle S."/>
            <person name="Anderson J.B."/>
            <person name="Grigoriev I.V."/>
            <person name="Gueldener U."/>
            <person name="Muensterkoetter M."/>
            <person name="Nagy L.G."/>
        </authorList>
    </citation>
    <scope>NUCLEOTIDE SEQUENCE [LARGE SCALE GENOMIC DNA]</scope>
    <source>
        <strain evidence="3">Ar21-2</strain>
    </source>
</reference>
<accession>A0A2H3CJ60</accession>
<dbReference type="EMBL" id="KZ293730">
    <property type="protein sequence ID" value="PBK81384.1"/>
    <property type="molecule type" value="Genomic_DNA"/>
</dbReference>
<evidence type="ECO:0000313" key="2">
    <source>
        <dbReference type="EMBL" id="PBK81384.1"/>
    </source>
</evidence>